<feature type="transmembrane region" description="Helical" evidence="14">
    <location>
        <begin position="396"/>
        <end position="415"/>
    </location>
</feature>
<comment type="subcellular location">
    <subcellularLocation>
        <location evidence="1 14">Cell membrane</location>
        <topology evidence="1 14">Multi-pass membrane protein</topology>
    </subcellularLocation>
</comment>
<feature type="transmembrane region" description="Helical" evidence="14">
    <location>
        <begin position="65"/>
        <end position="87"/>
    </location>
</feature>
<evidence type="ECO:0000256" key="10">
    <source>
        <dbReference type="ARBA" id="ARBA00023136"/>
    </source>
</evidence>
<evidence type="ECO:0000256" key="6">
    <source>
        <dbReference type="ARBA" id="ARBA00022847"/>
    </source>
</evidence>
<feature type="transmembrane region" description="Helical" evidence="14">
    <location>
        <begin position="422"/>
        <end position="438"/>
    </location>
</feature>
<dbReference type="PROSITE" id="PS00457">
    <property type="entry name" value="NA_SOLUT_SYMP_2"/>
    <property type="match status" value="1"/>
</dbReference>
<evidence type="ECO:0000256" key="9">
    <source>
        <dbReference type="ARBA" id="ARBA00023065"/>
    </source>
</evidence>
<accession>A0ABU5J5I5</accession>
<evidence type="ECO:0000313" key="15">
    <source>
        <dbReference type="EMBL" id="MDZ5474607.1"/>
    </source>
</evidence>
<name>A0ABU5J5I5_9BACI</name>
<feature type="transmembrane region" description="Helical" evidence="14">
    <location>
        <begin position="269"/>
        <end position="295"/>
    </location>
</feature>
<comment type="catalytic activity">
    <reaction evidence="12">
        <text>L-proline(in) + Na(+)(in) = L-proline(out) + Na(+)(out)</text>
        <dbReference type="Rhea" id="RHEA:28967"/>
        <dbReference type="ChEBI" id="CHEBI:29101"/>
        <dbReference type="ChEBI" id="CHEBI:60039"/>
    </reaction>
</comment>
<dbReference type="InterPro" id="IPR018212">
    <property type="entry name" value="Na/solute_symporter_CS"/>
</dbReference>
<evidence type="ECO:0000256" key="8">
    <source>
        <dbReference type="ARBA" id="ARBA00023053"/>
    </source>
</evidence>
<keyword evidence="6 14" id="KW-0769">Symport</keyword>
<evidence type="ECO:0000256" key="13">
    <source>
        <dbReference type="RuleBase" id="RU362091"/>
    </source>
</evidence>
<evidence type="ECO:0000256" key="14">
    <source>
        <dbReference type="RuleBase" id="RU366012"/>
    </source>
</evidence>
<dbReference type="InterPro" id="IPR050277">
    <property type="entry name" value="Sodium:Solute_Symporter"/>
</dbReference>
<evidence type="ECO:0000256" key="5">
    <source>
        <dbReference type="ARBA" id="ARBA00022692"/>
    </source>
</evidence>
<keyword evidence="16" id="KW-1185">Reference proteome</keyword>
<comment type="function">
    <text evidence="14">Catalyzes the sodium-dependent uptake of extracellular L-proline.</text>
</comment>
<dbReference type="Proteomes" id="UP001290455">
    <property type="component" value="Unassembled WGS sequence"/>
</dbReference>
<dbReference type="PANTHER" id="PTHR48086:SF3">
    <property type="entry name" value="SODIUM_PROLINE SYMPORTER"/>
    <property type="match status" value="1"/>
</dbReference>
<feature type="transmembrane region" description="Helical" evidence="14">
    <location>
        <begin position="450"/>
        <end position="468"/>
    </location>
</feature>
<sequence>MISIPTLVTFIIYLVGMLAIGIFFYRMTSNLSDYVLGGRNLGPCVTALSAGASDMSGWLLLGLPGAAYVSGFSSAWIAIGLAIGAYLNWQFVAKRLRYYSEISKNSITIPDYFENRFRDHSKILRVISAFVILLFFTFYASSGMVAGGKLFESSFGFEYETALWVGAIVIISYTFLGGFLAVSWTDFIQGILMLLALIVVPIAAISEVGGWSEAVNIVGNQNADGLDIFAGTTLIGILSSLAWGLGYFGQPHIITRFMAIKNANDIPKARLIGVTWMVLGLFGAVFTGFAGIAYFANQPLADPETVLMNFTQVLFNPWVAGVLLAAILAAIMSTIDSQLLVSSSAVAEDFYKAIFRKNASDRELVWIGRVSVIVIAVIALILAMNPDSSVLDLVSYAWAGFGAAFGPVIIISLFWRRMNRNGALAGIITGAITVVVWEKLKGGLFDLYEIVPGFIVCTLAIFLVSLLTSPPDQEVQNEFQEVEKAL</sequence>
<feature type="transmembrane region" description="Helical" evidence="14">
    <location>
        <begin position="364"/>
        <end position="384"/>
    </location>
</feature>
<dbReference type="PANTHER" id="PTHR48086">
    <property type="entry name" value="SODIUM/PROLINE SYMPORTER-RELATED"/>
    <property type="match status" value="1"/>
</dbReference>
<proteinExistence type="inferred from homology"/>
<dbReference type="CDD" id="cd11475">
    <property type="entry name" value="SLC5sbd_PutP"/>
    <property type="match status" value="1"/>
</dbReference>
<keyword evidence="5 14" id="KW-0812">Transmembrane</keyword>
<keyword evidence="8 14" id="KW-0915">Sodium</keyword>
<keyword evidence="3 14" id="KW-0813">Transport</keyword>
<evidence type="ECO:0000256" key="3">
    <source>
        <dbReference type="ARBA" id="ARBA00022448"/>
    </source>
</evidence>
<feature type="transmembrane region" description="Helical" evidence="14">
    <location>
        <begin position="7"/>
        <end position="25"/>
    </location>
</feature>
<dbReference type="EMBL" id="JAXOFX010000030">
    <property type="protein sequence ID" value="MDZ5474607.1"/>
    <property type="molecule type" value="Genomic_DNA"/>
</dbReference>
<evidence type="ECO:0000256" key="12">
    <source>
        <dbReference type="ARBA" id="ARBA00033708"/>
    </source>
</evidence>
<feature type="transmembrane region" description="Helical" evidence="14">
    <location>
        <begin position="191"/>
        <end position="208"/>
    </location>
</feature>
<feature type="transmembrane region" description="Helical" evidence="14">
    <location>
        <begin position="315"/>
        <end position="335"/>
    </location>
</feature>
<protein>
    <recommendedName>
        <fullName evidence="14">Sodium/proline symporter</fullName>
    </recommendedName>
    <alternativeName>
        <fullName evidence="14">Proline permease</fullName>
    </alternativeName>
</protein>
<dbReference type="NCBIfam" id="TIGR00813">
    <property type="entry name" value="sss"/>
    <property type="match status" value="1"/>
</dbReference>
<keyword evidence="4 14" id="KW-1003">Cell membrane</keyword>
<evidence type="ECO:0000256" key="1">
    <source>
        <dbReference type="ARBA" id="ARBA00004651"/>
    </source>
</evidence>
<dbReference type="InterPro" id="IPR001734">
    <property type="entry name" value="Na/solute_symporter"/>
</dbReference>
<dbReference type="InterPro" id="IPR038377">
    <property type="entry name" value="Na/Glc_symporter_sf"/>
</dbReference>
<keyword evidence="14" id="KW-0029">Amino-acid transport</keyword>
<evidence type="ECO:0000256" key="7">
    <source>
        <dbReference type="ARBA" id="ARBA00022989"/>
    </source>
</evidence>
<dbReference type="PROSITE" id="PS50283">
    <property type="entry name" value="NA_SOLUT_SYMP_3"/>
    <property type="match status" value="1"/>
</dbReference>
<feature type="transmembrane region" description="Helical" evidence="14">
    <location>
        <begin position="123"/>
        <end position="142"/>
    </location>
</feature>
<comment type="similarity">
    <text evidence="2 13">Belongs to the sodium:solute symporter (SSF) (TC 2.A.21) family.</text>
</comment>
<gene>
    <name evidence="15" type="primary">putP</name>
    <name evidence="15" type="ORF">SM124_23480</name>
</gene>
<keyword evidence="10 14" id="KW-0472">Membrane</keyword>
<keyword evidence="11 14" id="KW-0739">Sodium transport</keyword>
<reference evidence="15 16" key="1">
    <citation type="submission" date="2023-11" db="EMBL/GenBank/DDBJ databases">
        <title>Bacillus jintuensis, isolated from a mudflat on the Beibu Gulf coast.</title>
        <authorList>
            <person name="Li M."/>
        </authorList>
    </citation>
    <scope>NUCLEOTIDE SEQUENCE [LARGE SCALE GENOMIC DNA]</scope>
    <source>
        <strain evidence="15 16">31A1R</strain>
    </source>
</reference>
<dbReference type="Gene3D" id="1.20.1730.10">
    <property type="entry name" value="Sodium/glucose cotransporter"/>
    <property type="match status" value="1"/>
</dbReference>
<dbReference type="PROSITE" id="PS00456">
    <property type="entry name" value="NA_SOLUT_SYMP_1"/>
    <property type="match status" value="1"/>
</dbReference>
<dbReference type="Pfam" id="PF00474">
    <property type="entry name" value="SSF"/>
    <property type="match status" value="1"/>
</dbReference>
<comment type="caution">
    <text evidence="15">The sequence shown here is derived from an EMBL/GenBank/DDBJ whole genome shotgun (WGS) entry which is preliminary data.</text>
</comment>
<evidence type="ECO:0000256" key="2">
    <source>
        <dbReference type="ARBA" id="ARBA00006434"/>
    </source>
</evidence>
<dbReference type="InterPro" id="IPR011851">
    <property type="entry name" value="Na/Pro_symporter"/>
</dbReference>
<organism evidence="15 16">
    <name type="scientific">Robertmurraya mangrovi</name>
    <dbReference type="NCBI Taxonomy" id="3098077"/>
    <lineage>
        <taxon>Bacteria</taxon>
        <taxon>Bacillati</taxon>
        <taxon>Bacillota</taxon>
        <taxon>Bacilli</taxon>
        <taxon>Bacillales</taxon>
        <taxon>Bacillaceae</taxon>
        <taxon>Robertmurraya</taxon>
    </lineage>
</organism>
<evidence type="ECO:0000256" key="11">
    <source>
        <dbReference type="ARBA" id="ARBA00023201"/>
    </source>
</evidence>
<evidence type="ECO:0000313" key="16">
    <source>
        <dbReference type="Proteomes" id="UP001290455"/>
    </source>
</evidence>
<keyword evidence="9 14" id="KW-0406">Ion transport</keyword>
<dbReference type="NCBIfam" id="TIGR02121">
    <property type="entry name" value="Na_Pro_sym"/>
    <property type="match status" value="1"/>
</dbReference>
<keyword evidence="7 14" id="KW-1133">Transmembrane helix</keyword>
<feature type="transmembrane region" description="Helical" evidence="14">
    <location>
        <begin position="162"/>
        <end position="184"/>
    </location>
</feature>
<feature type="transmembrane region" description="Helical" evidence="14">
    <location>
        <begin position="228"/>
        <end position="248"/>
    </location>
</feature>
<evidence type="ECO:0000256" key="4">
    <source>
        <dbReference type="ARBA" id="ARBA00022475"/>
    </source>
</evidence>